<reference evidence="2 3" key="1">
    <citation type="submission" date="2018-05" db="EMBL/GenBank/DDBJ databases">
        <title>Streptomyces venezuelae.</title>
        <authorList>
            <person name="Kim W."/>
            <person name="Lee N."/>
            <person name="Cho B.-K."/>
        </authorList>
    </citation>
    <scope>NUCLEOTIDE SEQUENCE [LARGE SCALE GENOMIC DNA]</scope>
    <source>
        <strain evidence="2 3">ATCC 21782</strain>
    </source>
</reference>
<evidence type="ECO:0000313" key="3">
    <source>
        <dbReference type="Proteomes" id="UP000325211"/>
    </source>
</evidence>
<organism evidence="2 3">
    <name type="scientific">Streptomyces venezuelae</name>
    <dbReference type="NCBI Taxonomy" id="54571"/>
    <lineage>
        <taxon>Bacteria</taxon>
        <taxon>Bacillati</taxon>
        <taxon>Actinomycetota</taxon>
        <taxon>Actinomycetes</taxon>
        <taxon>Kitasatosporales</taxon>
        <taxon>Streptomycetaceae</taxon>
        <taxon>Streptomyces</taxon>
    </lineage>
</organism>
<sequence length="416" mass="41750">MRRFPVCLLLLLGLVAGCAAPADRDGAVRQAVAEWAAGAAGRPGGVPLESWSYEVTSVEVADGGTRATAGAELRYRLAGHDAAPAGGARELSLAAADGRWRVTADRPAAGALPELWDQGPVQVVQGRHALVLGTGPRDRLTGIAAEADRAVPAVTAAVAGLTGTGGAGATSATPAAAGTGATAGTAGTAAAGGAWATAGVAGGGATAGTGGRAWAGRVVVLVPGSVDRMAALLGSPPETYRGMAAVTTGRVGAAPAPADRVVVNPQAYQELSEEGRRIVLAHETTHVATRPATSASTPLWLSEGFADWVAYRDSGRAPRDIAPAAARAVRAGRLPAALPGNAAFTFGGDQEALSRAYEESWLACRTIAARWGEPALLRLYEAAAREPLPTALATTLGTDPAGLTSVWRSSLTTALS</sequence>
<feature type="chain" id="PRO_5025006208" description="Lipoprotein" evidence="1">
    <location>
        <begin position="23"/>
        <end position="416"/>
    </location>
</feature>
<dbReference type="RefSeq" id="WP_190344669.1">
    <property type="nucleotide sequence ID" value="NZ_CP029190.1"/>
</dbReference>
<name>A0A5P2DB53_STRVZ</name>
<accession>A0A5P2DB53</accession>
<keyword evidence="1" id="KW-0732">Signal</keyword>
<feature type="signal peptide" evidence="1">
    <location>
        <begin position="1"/>
        <end position="22"/>
    </location>
</feature>
<dbReference type="EMBL" id="CP029190">
    <property type="protein sequence ID" value="QES50501.1"/>
    <property type="molecule type" value="Genomic_DNA"/>
</dbReference>
<evidence type="ECO:0000256" key="1">
    <source>
        <dbReference type="SAM" id="SignalP"/>
    </source>
</evidence>
<evidence type="ECO:0000313" key="2">
    <source>
        <dbReference type="EMBL" id="QES50501.1"/>
    </source>
</evidence>
<proteinExistence type="predicted"/>
<dbReference type="PROSITE" id="PS51257">
    <property type="entry name" value="PROKAR_LIPOPROTEIN"/>
    <property type="match status" value="1"/>
</dbReference>
<dbReference type="Proteomes" id="UP000325211">
    <property type="component" value="Chromosome"/>
</dbReference>
<dbReference type="AlphaFoldDB" id="A0A5P2DB53"/>
<evidence type="ECO:0008006" key="4">
    <source>
        <dbReference type="Google" id="ProtNLM"/>
    </source>
</evidence>
<gene>
    <name evidence="2" type="ORF">DEJ50_24430</name>
</gene>
<protein>
    <recommendedName>
        <fullName evidence="4">Lipoprotein</fullName>
    </recommendedName>
</protein>